<dbReference type="PROSITE" id="PS51273">
    <property type="entry name" value="GATASE_TYPE_1"/>
    <property type="match status" value="1"/>
</dbReference>
<evidence type="ECO:0000256" key="9">
    <source>
        <dbReference type="ARBA" id="ARBA00022962"/>
    </source>
</evidence>
<dbReference type="GO" id="GO:0003921">
    <property type="term" value="F:GMP synthase activity"/>
    <property type="evidence" value="ECO:0007669"/>
    <property type="project" value="InterPro"/>
</dbReference>
<gene>
    <name evidence="16" type="primary">GUA1</name>
    <name evidence="16" type="ORF">HK099_008001</name>
</gene>
<dbReference type="NCBIfam" id="TIGR00888">
    <property type="entry name" value="guaA_Nterm"/>
    <property type="match status" value="1"/>
</dbReference>
<comment type="caution">
    <text evidence="16">The sequence shown here is derived from an EMBL/GenBank/DDBJ whole genome shotgun (WGS) entry which is preliminary data.</text>
</comment>
<sequence length="536" mass="59696">MDKLEEISQLYDTILILDFGSQLTHLIARRVRELGVYCELLACNINITDLKFKPKGVILSGSPYSVYEKGSPHVDPEVWKLNVPILGICYGLQEIAFTHGGAVECHDKKEFGHADIKIVEESKLFEGISTSMQVWMSHGDQITKLPTDFRVVANTDTAPFAAVENVTEKIYGIQFHPEVTHTALGKVLLKNFVVGICGAKGNWTMESFVDKEIERIRVMVGPTAQVIGAVSGGVDSTIAASIMSKAIGSRFHAVLVDNGVMRLNECNEVKKRLTEKLGINLTVIDAADLFLGRLKGVSDPEKKRKIIGNTFIEVFEKEGERIELEIEEDIKKGTSGNRGKIEFLLQGTLYPDVIESVSFKGPSATIKTHHNVGGLLENMKLKLIEPLRELFKDEVRAIGTLMNIDEELVWRHPFPGPGIAIRVLGEVTPTQVEIARKADYIYIEEIRKAGLYRQISQAYAALLPVKAVGVMGDARTYEQVIALRAVTTTDFMTADWFPMPYEILKKISNRIINEVRGVNRVVYDISSKPPATIEWE</sequence>
<dbReference type="InterPro" id="IPR022955">
    <property type="entry name" value="GMP_synthase"/>
</dbReference>
<evidence type="ECO:0000256" key="8">
    <source>
        <dbReference type="ARBA" id="ARBA00022840"/>
    </source>
</evidence>
<evidence type="ECO:0000256" key="5">
    <source>
        <dbReference type="ARBA" id="ARBA00022741"/>
    </source>
</evidence>
<dbReference type="PANTHER" id="PTHR11922">
    <property type="entry name" value="GMP SYNTHASE-RELATED"/>
    <property type="match status" value="1"/>
</dbReference>
<accession>A0AAD5XW29</accession>
<evidence type="ECO:0000256" key="3">
    <source>
        <dbReference type="ARBA" id="ARBA00021562"/>
    </source>
</evidence>
<reference evidence="16" key="1">
    <citation type="submission" date="2020-05" db="EMBL/GenBank/DDBJ databases">
        <title>Phylogenomic resolution of chytrid fungi.</title>
        <authorList>
            <person name="Stajich J.E."/>
            <person name="Amses K."/>
            <person name="Simmons R."/>
            <person name="Seto K."/>
            <person name="Myers J."/>
            <person name="Bonds A."/>
            <person name="Quandt C.A."/>
            <person name="Barry K."/>
            <person name="Liu P."/>
            <person name="Grigoriev I."/>
            <person name="Longcore J.E."/>
            <person name="James T.Y."/>
        </authorList>
    </citation>
    <scope>NUCLEOTIDE SEQUENCE</scope>
    <source>
        <strain evidence="16">JEL0476</strain>
    </source>
</reference>
<dbReference type="EMBL" id="JADGJW010000833">
    <property type="protein sequence ID" value="KAJ3211449.1"/>
    <property type="molecule type" value="Genomic_DNA"/>
</dbReference>
<keyword evidence="4" id="KW-0436">Ligase</keyword>
<dbReference type="Proteomes" id="UP001211065">
    <property type="component" value="Unassembled WGS sequence"/>
</dbReference>
<dbReference type="InterPro" id="IPR029062">
    <property type="entry name" value="Class_I_gatase-like"/>
</dbReference>
<dbReference type="InterPro" id="IPR014729">
    <property type="entry name" value="Rossmann-like_a/b/a_fold"/>
</dbReference>
<dbReference type="NCBIfam" id="TIGR00884">
    <property type="entry name" value="guaA_Cterm"/>
    <property type="match status" value="1"/>
</dbReference>
<dbReference type="InterPro" id="IPR004739">
    <property type="entry name" value="GMP_synth_GATase"/>
</dbReference>
<evidence type="ECO:0000256" key="12">
    <source>
        <dbReference type="ARBA" id="ARBA00044933"/>
    </source>
</evidence>
<evidence type="ECO:0000256" key="11">
    <source>
        <dbReference type="ARBA" id="ARBA00031356"/>
    </source>
</evidence>
<dbReference type="InterPro" id="IPR022310">
    <property type="entry name" value="NAD/GMP_synthase"/>
</dbReference>
<dbReference type="GO" id="GO:0005829">
    <property type="term" value="C:cytosol"/>
    <property type="evidence" value="ECO:0007669"/>
    <property type="project" value="TreeGrafter"/>
</dbReference>
<dbReference type="EC" id="6.3.5.2" evidence="2"/>
<evidence type="ECO:0000256" key="4">
    <source>
        <dbReference type="ARBA" id="ARBA00022598"/>
    </source>
</evidence>
<dbReference type="AlphaFoldDB" id="A0AAD5XW29"/>
<dbReference type="PRINTS" id="PR00096">
    <property type="entry name" value="GATASE"/>
</dbReference>
<dbReference type="HAMAP" id="MF_00344">
    <property type="entry name" value="GMP_synthase"/>
    <property type="match status" value="1"/>
</dbReference>
<comment type="function">
    <text evidence="12">Catalyzes the conversion of xanthine monophosphate (XMP) to GMP in the presence of glutamine and ATP through an adenyl-XMP intermediate.</text>
</comment>
<keyword evidence="5 14" id="KW-0547">Nucleotide-binding</keyword>
<evidence type="ECO:0000256" key="2">
    <source>
        <dbReference type="ARBA" id="ARBA00012746"/>
    </source>
</evidence>
<evidence type="ECO:0000313" key="17">
    <source>
        <dbReference type="Proteomes" id="UP001211065"/>
    </source>
</evidence>
<evidence type="ECO:0000256" key="6">
    <source>
        <dbReference type="ARBA" id="ARBA00022749"/>
    </source>
</evidence>
<dbReference type="InterPro" id="IPR017926">
    <property type="entry name" value="GATASE"/>
</dbReference>
<dbReference type="PROSITE" id="PS51553">
    <property type="entry name" value="GMPS_ATP_PPASE"/>
    <property type="match status" value="1"/>
</dbReference>
<dbReference type="Pfam" id="PF00958">
    <property type="entry name" value="GMP_synt_C"/>
    <property type="match status" value="1"/>
</dbReference>
<dbReference type="FunFam" id="3.40.50.880:FF:000001">
    <property type="entry name" value="GMP synthase [glutamine-hydrolyzing]"/>
    <property type="match status" value="1"/>
</dbReference>
<dbReference type="InterPro" id="IPR025777">
    <property type="entry name" value="GMPS_ATP_PPase_dom"/>
</dbReference>
<comment type="catalytic activity">
    <reaction evidence="13">
        <text>XMP + L-glutamine + ATP + H2O = GMP + L-glutamate + AMP + diphosphate + 2 H(+)</text>
        <dbReference type="Rhea" id="RHEA:11680"/>
        <dbReference type="ChEBI" id="CHEBI:15377"/>
        <dbReference type="ChEBI" id="CHEBI:15378"/>
        <dbReference type="ChEBI" id="CHEBI:29985"/>
        <dbReference type="ChEBI" id="CHEBI:30616"/>
        <dbReference type="ChEBI" id="CHEBI:33019"/>
        <dbReference type="ChEBI" id="CHEBI:57464"/>
        <dbReference type="ChEBI" id="CHEBI:58115"/>
        <dbReference type="ChEBI" id="CHEBI:58359"/>
        <dbReference type="ChEBI" id="CHEBI:456215"/>
        <dbReference type="EC" id="6.3.5.2"/>
    </reaction>
</comment>
<dbReference type="FunFam" id="3.40.50.620:FF:000001">
    <property type="entry name" value="GMP synthase [glutamine-hydrolyzing]"/>
    <property type="match status" value="1"/>
</dbReference>
<proteinExistence type="inferred from homology"/>
<dbReference type="Gene3D" id="3.40.50.880">
    <property type="match status" value="1"/>
</dbReference>
<dbReference type="SUPFAM" id="SSF52402">
    <property type="entry name" value="Adenine nucleotide alpha hydrolases-like"/>
    <property type="match status" value="1"/>
</dbReference>
<evidence type="ECO:0000259" key="15">
    <source>
        <dbReference type="PROSITE" id="PS51553"/>
    </source>
</evidence>
<dbReference type="Pfam" id="PF02540">
    <property type="entry name" value="NAD_synthase"/>
    <property type="match status" value="1"/>
</dbReference>
<keyword evidence="17" id="KW-1185">Reference proteome</keyword>
<dbReference type="Gene3D" id="3.30.300.10">
    <property type="match status" value="1"/>
</dbReference>
<evidence type="ECO:0000256" key="13">
    <source>
        <dbReference type="ARBA" id="ARBA00049404"/>
    </source>
</evidence>
<protein>
    <recommendedName>
        <fullName evidence="3">GMP synthase [glutamine-hydrolyzing]</fullName>
        <ecNumber evidence="2">6.3.5.2</ecNumber>
    </recommendedName>
    <alternativeName>
        <fullName evidence="10">GMP synthetase</fullName>
    </alternativeName>
    <alternativeName>
        <fullName evidence="11">Glutamine amidotransferase</fullName>
    </alternativeName>
</protein>
<dbReference type="Gene3D" id="3.40.50.620">
    <property type="entry name" value="HUPs"/>
    <property type="match status" value="1"/>
</dbReference>
<name>A0AAD5XW29_9FUNG</name>
<organism evidence="16 17">
    <name type="scientific">Clydaea vesicula</name>
    <dbReference type="NCBI Taxonomy" id="447962"/>
    <lineage>
        <taxon>Eukaryota</taxon>
        <taxon>Fungi</taxon>
        <taxon>Fungi incertae sedis</taxon>
        <taxon>Chytridiomycota</taxon>
        <taxon>Chytridiomycota incertae sedis</taxon>
        <taxon>Chytridiomycetes</taxon>
        <taxon>Lobulomycetales</taxon>
        <taxon>Lobulomycetaceae</taxon>
        <taxon>Clydaea</taxon>
    </lineage>
</organism>
<dbReference type="CDD" id="cd01742">
    <property type="entry name" value="GATase1_GMP_Synthase"/>
    <property type="match status" value="1"/>
</dbReference>
<dbReference type="Pfam" id="PF00117">
    <property type="entry name" value="GATase"/>
    <property type="match status" value="1"/>
</dbReference>
<dbReference type="GO" id="GO:0005524">
    <property type="term" value="F:ATP binding"/>
    <property type="evidence" value="ECO:0007669"/>
    <property type="project" value="UniProtKB-UniRule"/>
</dbReference>
<evidence type="ECO:0000256" key="14">
    <source>
        <dbReference type="PROSITE-ProRule" id="PRU00886"/>
    </source>
</evidence>
<evidence type="ECO:0000256" key="10">
    <source>
        <dbReference type="ARBA" id="ARBA00030464"/>
    </source>
</evidence>
<evidence type="ECO:0000256" key="7">
    <source>
        <dbReference type="ARBA" id="ARBA00022755"/>
    </source>
</evidence>
<feature type="domain" description="GMPS ATP-PPase" evidence="15">
    <location>
        <begin position="203"/>
        <end position="411"/>
    </location>
</feature>
<keyword evidence="8 14" id="KW-0067">ATP-binding</keyword>
<dbReference type="CDD" id="cd01997">
    <property type="entry name" value="GMP_synthase_C"/>
    <property type="match status" value="1"/>
</dbReference>
<keyword evidence="7 14" id="KW-0658">Purine biosynthesis</keyword>
<dbReference type="SUPFAM" id="SSF52317">
    <property type="entry name" value="Class I glutamine amidotransferase-like"/>
    <property type="match status" value="1"/>
</dbReference>
<evidence type="ECO:0000313" key="16">
    <source>
        <dbReference type="EMBL" id="KAJ3211449.1"/>
    </source>
</evidence>
<comment type="pathway">
    <text evidence="1">Purine metabolism; GMP biosynthesis; GMP from XMP (L-Gln route): step 1/1.</text>
</comment>
<keyword evidence="6 14" id="KW-0332">GMP biosynthesis</keyword>
<evidence type="ECO:0000256" key="1">
    <source>
        <dbReference type="ARBA" id="ARBA00005153"/>
    </source>
</evidence>
<dbReference type="PANTHER" id="PTHR11922:SF2">
    <property type="entry name" value="GMP SYNTHASE [GLUTAMINE-HYDROLYZING]"/>
    <property type="match status" value="1"/>
</dbReference>
<dbReference type="NCBIfam" id="NF000848">
    <property type="entry name" value="PRK00074.1"/>
    <property type="match status" value="1"/>
</dbReference>
<feature type="binding site" evidence="14">
    <location>
        <begin position="231"/>
        <end position="237"/>
    </location>
    <ligand>
        <name>ATP</name>
        <dbReference type="ChEBI" id="CHEBI:30616"/>
    </ligand>
</feature>
<keyword evidence="9" id="KW-0315">Glutamine amidotransferase</keyword>
<dbReference type="InterPro" id="IPR001674">
    <property type="entry name" value="GMP_synth_C"/>
</dbReference>
<dbReference type="SUPFAM" id="SSF54810">
    <property type="entry name" value="GMP synthetase C-terminal dimerisation domain"/>
    <property type="match status" value="1"/>
</dbReference>
<dbReference type="FunFam" id="3.30.300.10:FF:000002">
    <property type="entry name" value="GMP synthase [glutamine-hydrolyzing]"/>
    <property type="match status" value="1"/>
</dbReference>